<evidence type="ECO:0000256" key="4">
    <source>
        <dbReference type="HAMAP-Rule" id="MF_00271"/>
    </source>
</evidence>
<dbReference type="GO" id="GO:0042777">
    <property type="term" value="P:proton motive force-driven plasma membrane ATP synthesis"/>
    <property type="evidence" value="ECO:0007669"/>
    <property type="project" value="UniProtKB-UniRule"/>
</dbReference>
<dbReference type="Pfam" id="PF01813">
    <property type="entry name" value="ATP-synt_D"/>
    <property type="match status" value="1"/>
</dbReference>
<keyword evidence="6" id="KW-1185">Reference proteome</keyword>
<keyword evidence="4" id="KW-0375">Hydrogen ion transport</keyword>
<comment type="caution">
    <text evidence="5">The sequence shown here is derived from an EMBL/GenBank/DDBJ whole genome shotgun (WGS) entry which is preliminary data.</text>
</comment>
<dbReference type="GO" id="GO:0046933">
    <property type="term" value="F:proton-transporting ATP synthase activity, rotational mechanism"/>
    <property type="evidence" value="ECO:0007669"/>
    <property type="project" value="UniProtKB-UniRule"/>
</dbReference>
<protein>
    <recommendedName>
        <fullName evidence="4">V-type ATP synthase subunit D</fullName>
    </recommendedName>
    <alternativeName>
        <fullName evidence="4">V-ATPase subunit D</fullName>
    </alternativeName>
</protein>
<proteinExistence type="inferred from homology"/>
<evidence type="ECO:0000256" key="1">
    <source>
        <dbReference type="ARBA" id="ARBA00005850"/>
    </source>
</evidence>
<keyword evidence="4" id="KW-0066">ATP synthesis</keyword>
<dbReference type="NCBIfam" id="TIGR00309">
    <property type="entry name" value="V_ATPase_subD"/>
    <property type="match status" value="1"/>
</dbReference>
<organism evidence="5 6">
    <name type="scientific">Qingrenia yutianensis</name>
    <dbReference type="NCBI Taxonomy" id="2763676"/>
    <lineage>
        <taxon>Bacteria</taxon>
        <taxon>Bacillati</taxon>
        <taxon>Bacillota</taxon>
        <taxon>Clostridia</taxon>
        <taxon>Eubacteriales</taxon>
        <taxon>Oscillospiraceae</taxon>
        <taxon>Qingrenia</taxon>
    </lineage>
</organism>
<sequence length="208" mass="23861">MDVTLFATKGNLIAAKNSLKLSKQGYDLLDKKRNILIKEMMSLIEKAQSIQGEIDGKYREAYASLQRANISIGISEVEKISRCTHIEDGIDLKFRSVMGVEIPSIDYEEKKAATEYDFFTTPSSLDDAFLKFNEVKNLTIRLAEIENSVYRLASNIKKTQKRANSLKNIMIPRYEKISSDIQNVLEEKEREEFTRLKVIKNGKNKQKN</sequence>
<dbReference type="RefSeq" id="WP_178348632.1">
    <property type="nucleotide sequence ID" value="NZ_JACRTE010000007.1"/>
</dbReference>
<keyword evidence="3 4" id="KW-0406">Ion transport</keyword>
<gene>
    <name evidence="4" type="primary">atpD</name>
    <name evidence="5" type="ORF">H8706_07235</name>
</gene>
<comment type="similarity">
    <text evidence="1 4">Belongs to the V-ATPase D subunit family.</text>
</comment>
<dbReference type="Gene3D" id="1.10.287.3240">
    <property type="match status" value="1"/>
</dbReference>
<dbReference type="GO" id="GO:0046961">
    <property type="term" value="F:proton-transporting ATPase activity, rotational mechanism"/>
    <property type="evidence" value="ECO:0007669"/>
    <property type="project" value="InterPro"/>
</dbReference>
<keyword evidence="2 4" id="KW-0813">Transport</keyword>
<reference evidence="5" key="1">
    <citation type="submission" date="2020-08" db="EMBL/GenBank/DDBJ databases">
        <title>Genome public.</title>
        <authorList>
            <person name="Liu C."/>
            <person name="Sun Q."/>
        </authorList>
    </citation>
    <scope>NUCLEOTIDE SEQUENCE</scope>
    <source>
        <strain evidence="5">NSJ-50</strain>
    </source>
</reference>
<dbReference type="Proteomes" id="UP000647416">
    <property type="component" value="Unassembled WGS sequence"/>
</dbReference>
<dbReference type="EMBL" id="JACRTE010000007">
    <property type="protein sequence ID" value="MBC8596662.1"/>
    <property type="molecule type" value="Genomic_DNA"/>
</dbReference>
<dbReference type="InterPro" id="IPR002699">
    <property type="entry name" value="V_ATPase_D"/>
</dbReference>
<dbReference type="GO" id="GO:0005524">
    <property type="term" value="F:ATP binding"/>
    <property type="evidence" value="ECO:0007669"/>
    <property type="project" value="UniProtKB-UniRule"/>
</dbReference>
<dbReference type="HAMAP" id="MF_00271">
    <property type="entry name" value="ATP_synth_D_arch"/>
    <property type="match status" value="1"/>
</dbReference>
<dbReference type="PANTHER" id="PTHR11671">
    <property type="entry name" value="V-TYPE ATP SYNTHASE SUBUNIT D"/>
    <property type="match status" value="1"/>
</dbReference>
<evidence type="ECO:0000256" key="2">
    <source>
        <dbReference type="ARBA" id="ARBA00022448"/>
    </source>
</evidence>
<comment type="function">
    <text evidence="4">Produces ATP from ADP in the presence of a proton gradient across the membrane.</text>
</comment>
<evidence type="ECO:0000313" key="5">
    <source>
        <dbReference type="EMBL" id="MBC8596662.1"/>
    </source>
</evidence>
<name>A0A926FDD9_9FIRM</name>
<evidence type="ECO:0000313" key="6">
    <source>
        <dbReference type="Proteomes" id="UP000647416"/>
    </source>
</evidence>
<dbReference type="AlphaFoldDB" id="A0A926FDD9"/>
<evidence type="ECO:0000256" key="3">
    <source>
        <dbReference type="ARBA" id="ARBA00023065"/>
    </source>
</evidence>
<accession>A0A926FDD9</accession>